<dbReference type="CDD" id="cd00860">
    <property type="entry name" value="ThrRS_anticodon"/>
    <property type="match status" value="1"/>
</dbReference>
<evidence type="ECO:0000256" key="1">
    <source>
        <dbReference type="ARBA" id="ARBA00022598"/>
    </source>
</evidence>
<dbReference type="EMBL" id="JOPG01000050">
    <property type="protein sequence ID" value="OUJ03342.1"/>
    <property type="molecule type" value="Genomic_DNA"/>
</dbReference>
<dbReference type="SUPFAM" id="SSF52954">
    <property type="entry name" value="Class II aaRS ABD-related"/>
    <property type="match status" value="1"/>
</dbReference>
<name>A0A1Y3G8A6_9PROT</name>
<dbReference type="Pfam" id="PF03129">
    <property type="entry name" value="HGTP_anticodon"/>
    <property type="match status" value="1"/>
</dbReference>
<dbReference type="PANTHER" id="PTHR11451">
    <property type="entry name" value="THREONINE-TRNA LIGASE"/>
    <property type="match status" value="1"/>
</dbReference>
<comment type="caution">
    <text evidence="7">The sequence shown here is derived from an EMBL/GenBank/DDBJ whole genome shotgun (WGS) entry which is preliminary data.</text>
</comment>
<keyword evidence="4" id="KW-0648">Protein biosynthesis</keyword>
<protein>
    <submittedName>
        <fullName evidence="7">Threonine--tRNA ligase</fullName>
    </submittedName>
</protein>
<dbReference type="Proteomes" id="UP000242683">
    <property type="component" value="Unassembled WGS sequence"/>
</dbReference>
<evidence type="ECO:0000256" key="5">
    <source>
        <dbReference type="ARBA" id="ARBA00023146"/>
    </source>
</evidence>
<keyword evidence="5" id="KW-0030">Aminoacyl-tRNA synthetase</keyword>
<evidence type="ECO:0000259" key="6">
    <source>
        <dbReference type="Pfam" id="PF03129"/>
    </source>
</evidence>
<evidence type="ECO:0000256" key="4">
    <source>
        <dbReference type="ARBA" id="ARBA00022917"/>
    </source>
</evidence>
<keyword evidence="2" id="KW-0547">Nucleotide-binding</keyword>
<dbReference type="FunFam" id="3.40.50.800:FF:000001">
    <property type="entry name" value="Threonine--tRNA ligase"/>
    <property type="match status" value="1"/>
</dbReference>
<dbReference type="RefSeq" id="WP_306300692.1">
    <property type="nucleotide sequence ID" value="NZ_JOPG01000050.1"/>
</dbReference>
<sequence length="114" mass="12881">HAGHLPFWLAPVQVVVATITEEANDYAKDLIRNLDAHDIRVLSDLRNEKISYKIREHSLAKIPVMLVIGKKEKENRTVSIREYGNPARPTLKGEEVVKVLATASRDRLLRAFVG</sequence>
<evidence type="ECO:0000313" key="8">
    <source>
        <dbReference type="Proteomes" id="UP000242683"/>
    </source>
</evidence>
<keyword evidence="3" id="KW-0067">ATP-binding</keyword>
<accession>A0A1Y3G8A6</accession>
<proteinExistence type="predicted"/>
<dbReference type="InterPro" id="IPR004154">
    <property type="entry name" value="Anticodon-bd"/>
</dbReference>
<dbReference type="PANTHER" id="PTHR11451:SF44">
    <property type="entry name" value="THREONINE--TRNA LIGASE, CHLOROPLASTIC_MITOCHONDRIAL 2"/>
    <property type="match status" value="1"/>
</dbReference>
<evidence type="ECO:0000256" key="3">
    <source>
        <dbReference type="ARBA" id="ARBA00022840"/>
    </source>
</evidence>
<dbReference type="InterPro" id="IPR047246">
    <property type="entry name" value="ThrRS_anticodon"/>
</dbReference>
<keyword evidence="1 7" id="KW-0436">Ligase</keyword>
<reference evidence="8" key="1">
    <citation type="submission" date="2014-06" db="EMBL/GenBank/DDBJ databases">
        <authorList>
            <person name="Winans N.J."/>
            <person name="Newell P.D."/>
            <person name="Douglas A.E."/>
        </authorList>
    </citation>
    <scope>NUCLEOTIDE SEQUENCE [LARGE SCALE GENOMIC DNA]</scope>
    <source>
        <strain evidence="8">DsW_057</strain>
    </source>
</reference>
<dbReference type="GO" id="GO:0006435">
    <property type="term" value="P:threonyl-tRNA aminoacylation"/>
    <property type="evidence" value="ECO:0007669"/>
    <property type="project" value="TreeGrafter"/>
</dbReference>
<evidence type="ECO:0000256" key="2">
    <source>
        <dbReference type="ARBA" id="ARBA00022741"/>
    </source>
</evidence>
<dbReference type="AlphaFoldDB" id="A0A1Y3G8A6"/>
<dbReference type="GO" id="GO:0004829">
    <property type="term" value="F:threonine-tRNA ligase activity"/>
    <property type="evidence" value="ECO:0007669"/>
    <property type="project" value="TreeGrafter"/>
</dbReference>
<feature type="non-terminal residue" evidence="7">
    <location>
        <position position="1"/>
    </location>
</feature>
<feature type="domain" description="Anticodon-binding" evidence="6">
    <location>
        <begin position="13"/>
        <end position="101"/>
    </location>
</feature>
<dbReference type="GO" id="GO:0005524">
    <property type="term" value="F:ATP binding"/>
    <property type="evidence" value="ECO:0007669"/>
    <property type="project" value="UniProtKB-KW"/>
</dbReference>
<dbReference type="InterPro" id="IPR036621">
    <property type="entry name" value="Anticodon-bd_dom_sf"/>
</dbReference>
<dbReference type="Gene3D" id="3.40.50.800">
    <property type="entry name" value="Anticodon-binding domain"/>
    <property type="match status" value="1"/>
</dbReference>
<evidence type="ECO:0000313" key="7">
    <source>
        <dbReference type="EMBL" id="OUJ03342.1"/>
    </source>
</evidence>
<organism evidence="7 8">
    <name type="scientific">Acetobacter malorum</name>
    <dbReference type="NCBI Taxonomy" id="178901"/>
    <lineage>
        <taxon>Bacteria</taxon>
        <taxon>Pseudomonadati</taxon>
        <taxon>Pseudomonadota</taxon>
        <taxon>Alphaproteobacteria</taxon>
        <taxon>Acetobacterales</taxon>
        <taxon>Acetobacteraceae</taxon>
        <taxon>Acetobacter</taxon>
    </lineage>
</organism>
<gene>
    <name evidence="7" type="ORF">HK23_12080</name>
</gene>